<sequence>MNINNLYILYMFCESPNASPQNFVYSGLPELQSLLNEFSITFNPNQSKSFNYKVEIVGILQQQDGNIKYKSRDQFNEIRQISDNQDILALQEYPYKVVSATYGCNHDFFDTQTARLAFNTLQQYWYPNFNTLSSNVQQILKQFEKGVNITNTSSLDNIWEKTQQQIDTALENVGMAFPTINILINRTKPNSNNAEEKQESKSQSKNVDLQNIGNFLSNFKIDNNRIVWAIDTFQSWLEQVSPNKLNLSNSIAVIDGATTSVSGAISGDCANLNQLQVGPFTFINNTDMQHIEIYKLQQLIGRCAYGASVTTIVNLIYSYGRNLTGASRSNIQTLYQMELDPKASFSAEEMILIAEFVKAAGDQAPVDICKQCLATQTNDDNSILIFSTGDLLAYQMAKSLGLAAFFISSSKILFTIPTSVVSLDLVTPTLTNFTLKFQQMIMFYKNFNNFIVNLNKYLNTLNNFSAAGQITGISFSNQILLYLNKVYKDTNILLTAYQYLIQIQELEGQEQAQLQSLIKFYNYIKNNINNINFSPDQLYDFLFASKSDEYDAYTYTNGQFNMVKLDPNMPPENDDDNFNVVTFCDNLAKNDCVKDSTTYKKDSPVKYIQDKCQTDPDPKCPDKYARGGLIPIPNPIPKNYVYKNLIANEGQIDEGWLLVGEIVIREYQKNTTGQYQFSPENLPIPIDKPQVGIVPLSVLENVIQSTLVDLLWQIPYNAFNIPMLPSGQPNIKEYEKKLKYIVKTLQLSLQDLLIDDFGNTEAEIILYLLFAFSKCPPVAIDEQGNAVNEQNSNMTSNKRASRGRAGVVSSNISHTQGKQMINQFILVCTQIFNIEQFIGAVILMTDETSFSQGNLQQYLKPYIDHGQAQQFIDTFYQQQYNKYLMIQNDLETKMNTGYQSVNSQLPKVPTDISVLNMLFAPNAGGRKKTKRRGKKNKKTKRIVNKKGNKSKLKRKKKRTKYHK</sequence>
<evidence type="ECO:0000313" key="2">
    <source>
        <dbReference type="EMBL" id="QHT08616.1"/>
    </source>
</evidence>
<organism evidence="2">
    <name type="scientific">viral metagenome</name>
    <dbReference type="NCBI Taxonomy" id="1070528"/>
    <lineage>
        <taxon>unclassified sequences</taxon>
        <taxon>metagenomes</taxon>
        <taxon>organismal metagenomes</taxon>
    </lineage>
</organism>
<feature type="compositionally biased region" description="Basic residues" evidence="1">
    <location>
        <begin position="925"/>
        <end position="963"/>
    </location>
</feature>
<dbReference type="EMBL" id="MN739499">
    <property type="protein sequence ID" value="QHT08616.1"/>
    <property type="molecule type" value="Genomic_DNA"/>
</dbReference>
<accession>A0A6C0CUV1</accession>
<name>A0A6C0CUV1_9ZZZZ</name>
<evidence type="ECO:0000256" key="1">
    <source>
        <dbReference type="SAM" id="MobiDB-lite"/>
    </source>
</evidence>
<feature type="region of interest" description="Disordered" evidence="1">
    <location>
        <begin position="923"/>
        <end position="963"/>
    </location>
</feature>
<reference evidence="2" key="1">
    <citation type="journal article" date="2020" name="Nature">
        <title>Giant virus diversity and host interactions through global metagenomics.</title>
        <authorList>
            <person name="Schulz F."/>
            <person name="Roux S."/>
            <person name="Paez-Espino D."/>
            <person name="Jungbluth S."/>
            <person name="Walsh D.A."/>
            <person name="Denef V.J."/>
            <person name="McMahon K.D."/>
            <person name="Konstantinidis K.T."/>
            <person name="Eloe-Fadrosh E.A."/>
            <person name="Kyrpides N.C."/>
            <person name="Woyke T."/>
        </authorList>
    </citation>
    <scope>NUCLEOTIDE SEQUENCE</scope>
    <source>
        <strain evidence="2">GVMAG-M-3300023109-53</strain>
    </source>
</reference>
<protein>
    <submittedName>
        <fullName evidence="2">Uncharacterized protein</fullName>
    </submittedName>
</protein>
<proteinExistence type="predicted"/>
<dbReference type="AlphaFoldDB" id="A0A6C0CUV1"/>